<keyword evidence="4" id="KW-1185">Reference proteome</keyword>
<dbReference type="Pfam" id="PF16036">
    <property type="entry name" value="Chalcone_3"/>
    <property type="match status" value="1"/>
</dbReference>
<dbReference type="InterPro" id="IPR016087">
    <property type="entry name" value="Chalcone_isomerase"/>
</dbReference>
<evidence type="ECO:0000313" key="3">
    <source>
        <dbReference type="EMBL" id="SHK59140.1"/>
    </source>
</evidence>
<organism evidence="3 4">
    <name type="scientific">Marinobacter antarcticus</name>
    <dbReference type="NCBI Taxonomy" id="564117"/>
    <lineage>
        <taxon>Bacteria</taxon>
        <taxon>Pseudomonadati</taxon>
        <taxon>Pseudomonadota</taxon>
        <taxon>Gammaproteobacteria</taxon>
        <taxon>Pseudomonadales</taxon>
        <taxon>Marinobacteraceae</taxon>
        <taxon>Marinobacter</taxon>
    </lineage>
</organism>
<dbReference type="GO" id="GO:0016872">
    <property type="term" value="F:intramolecular lyase activity"/>
    <property type="evidence" value="ECO:0007669"/>
    <property type="project" value="InterPro"/>
</dbReference>
<evidence type="ECO:0000256" key="1">
    <source>
        <dbReference type="SAM" id="SignalP"/>
    </source>
</evidence>
<name>A0A1M6TQF1_9GAMM</name>
<keyword evidence="3" id="KW-0413">Isomerase</keyword>
<evidence type="ECO:0000259" key="2">
    <source>
        <dbReference type="Pfam" id="PF16036"/>
    </source>
</evidence>
<dbReference type="InterPro" id="IPR036298">
    <property type="entry name" value="Chalcone_isomerase_sf"/>
</dbReference>
<keyword evidence="1" id="KW-0732">Signal</keyword>
<dbReference type="Proteomes" id="UP000184497">
    <property type="component" value="Unassembled WGS sequence"/>
</dbReference>
<dbReference type="STRING" id="564117.SAMN05216369_2346"/>
<feature type="domain" description="Chalcone isomerase" evidence="2">
    <location>
        <begin position="32"/>
        <end position="196"/>
    </location>
</feature>
<reference evidence="4" key="1">
    <citation type="submission" date="2016-11" db="EMBL/GenBank/DDBJ databases">
        <authorList>
            <person name="Varghese N."/>
            <person name="Submissions S."/>
        </authorList>
    </citation>
    <scope>NUCLEOTIDE SEQUENCE [LARGE SCALE GENOMIC DNA]</scope>
    <source>
        <strain evidence="4">CGMCC 1.10835</strain>
    </source>
</reference>
<evidence type="ECO:0000313" key="4">
    <source>
        <dbReference type="Proteomes" id="UP000184497"/>
    </source>
</evidence>
<dbReference type="InterPro" id="IPR016088">
    <property type="entry name" value="Chalcone_isomerase_3-sand"/>
</dbReference>
<accession>A0A1M6TQF1</accession>
<dbReference type="SUPFAM" id="SSF54626">
    <property type="entry name" value="Chalcone isomerase"/>
    <property type="match status" value="1"/>
</dbReference>
<dbReference type="EMBL" id="FRAQ01000002">
    <property type="protein sequence ID" value="SHK59140.1"/>
    <property type="molecule type" value="Genomic_DNA"/>
</dbReference>
<gene>
    <name evidence="3" type="ORF">SAMN05216369_2346</name>
</gene>
<feature type="chain" id="PRO_5013110664" evidence="1">
    <location>
        <begin position="32"/>
        <end position="198"/>
    </location>
</feature>
<feature type="signal peptide" evidence="1">
    <location>
        <begin position="1"/>
        <end position="31"/>
    </location>
</feature>
<dbReference type="Gene3D" id="3.50.70.10">
    <property type="match status" value="1"/>
</dbReference>
<protein>
    <submittedName>
        <fullName evidence="3">Chalcone isomerase-like</fullName>
    </submittedName>
</protein>
<proteinExistence type="predicted"/>
<sequence length="198" mass="21456">MTKKERTIKKAFLTCFASLMLAATLSTPALALTVEGVNGPETYKADSTELALNGAGTRSKFFMDLYIGSLYVPQSQQDGNAVIEADEPQAITLHIISGMITSGRMTEATMEGFEASTGGDMAPVQADIDQFRSVFKEEIKEGDVFELVYVPGEGVKVLKNGEQKDTVGDLEFKKALFGIWLSDEPAQKSLKKKMLGQG</sequence>
<dbReference type="AlphaFoldDB" id="A0A1M6TQF1"/>